<dbReference type="RefSeq" id="WP_091616522.1">
    <property type="nucleotide sequence ID" value="NZ_FNNC01000007.1"/>
</dbReference>
<keyword evidence="10" id="KW-1185">Reference proteome</keyword>
<dbReference type="CDD" id="cd03884">
    <property type="entry name" value="M20_bAS"/>
    <property type="match status" value="1"/>
</dbReference>
<dbReference type="Gene3D" id="3.40.630.10">
    <property type="entry name" value="Zn peptidases"/>
    <property type="match status" value="1"/>
</dbReference>
<dbReference type="GO" id="GO:0046872">
    <property type="term" value="F:metal ion binding"/>
    <property type="evidence" value="ECO:0007669"/>
    <property type="project" value="UniProtKB-KW"/>
</dbReference>
<evidence type="ECO:0000313" key="10">
    <source>
        <dbReference type="Proteomes" id="UP000199488"/>
    </source>
</evidence>
<dbReference type="NCBIfam" id="TIGR01879">
    <property type="entry name" value="hydantase"/>
    <property type="match status" value="1"/>
</dbReference>
<dbReference type="OrthoDB" id="9808195at2"/>
<feature type="binding site" evidence="8">
    <location>
        <position position="281"/>
    </location>
    <ligand>
        <name>allantoate</name>
        <dbReference type="ChEBI" id="CHEBI:17536"/>
    </ligand>
</feature>
<keyword evidence="5 9" id="KW-0378">Hydrolase</keyword>
<evidence type="ECO:0000313" key="9">
    <source>
        <dbReference type="EMBL" id="SDW94929.1"/>
    </source>
</evidence>
<reference evidence="9 10" key="1">
    <citation type="submission" date="2016-10" db="EMBL/GenBank/DDBJ databases">
        <authorList>
            <person name="de Groot N.N."/>
        </authorList>
    </citation>
    <scope>NUCLEOTIDE SEQUENCE [LARGE SCALE GENOMIC DNA]</scope>
    <source>
        <strain evidence="9 10">DSM 23126</strain>
    </source>
</reference>
<keyword evidence="4 7" id="KW-0479">Metal-binding</keyword>
<evidence type="ECO:0000256" key="8">
    <source>
        <dbReference type="PIRSR" id="PIRSR001235-2"/>
    </source>
</evidence>
<dbReference type="STRING" id="1122204.SAMN05421781_2861"/>
<dbReference type="InterPro" id="IPR002933">
    <property type="entry name" value="Peptidase_M20"/>
</dbReference>
<dbReference type="SUPFAM" id="SSF55031">
    <property type="entry name" value="Bacterial exopeptidase dimerisation domain"/>
    <property type="match status" value="1"/>
</dbReference>
<comment type="cofactor">
    <cofactor evidence="7">
        <name>Zn(2+)</name>
        <dbReference type="ChEBI" id="CHEBI:29105"/>
    </cofactor>
    <text evidence="7">Binds 2 Zn(2+) ions per subunit.</text>
</comment>
<dbReference type="Proteomes" id="UP000199488">
    <property type="component" value="Unassembled WGS sequence"/>
</dbReference>
<accession>A0A1H2XRH3</accession>
<dbReference type="AlphaFoldDB" id="A0A1H2XRH3"/>
<name>A0A1H2XRH3_9BACI</name>
<protein>
    <submittedName>
        <fullName evidence="9">N-carbamoyl-L-amino-acid hydrolase</fullName>
    </submittedName>
</protein>
<dbReference type="PANTHER" id="PTHR32494:SF19">
    <property type="entry name" value="ALLANTOATE DEIMINASE-RELATED"/>
    <property type="match status" value="1"/>
</dbReference>
<dbReference type="SUPFAM" id="SSF53187">
    <property type="entry name" value="Zn-dependent exopeptidases"/>
    <property type="match status" value="1"/>
</dbReference>
<evidence type="ECO:0000256" key="2">
    <source>
        <dbReference type="ARBA" id="ARBA00006153"/>
    </source>
</evidence>
<dbReference type="EMBL" id="FNNC01000007">
    <property type="protein sequence ID" value="SDW94929.1"/>
    <property type="molecule type" value="Genomic_DNA"/>
</dbReference>
<comment type="cofactor">
    <cofactor evidence="1">
        <name>Mn(2+)</name>
        <dbReference type="ChEBI" id="CHEBI:29035"/>
    </cofactor>
</comment>
<gene>
    <name evidence="9" type="ORF">SAMN05421781_2861</name>
</gene>
<feature type="binding site" evidence="7">
    <location>
        <position position="192"/>
    </location>
    <ligand>
        <name>Zn(2+)</name>
        <dbReference type="ChEBI" id="CHEBI:29105"/>
        <label>1</label>
    </ligand>
</feature>
<comment type="similarity">
    <text evidence="2">Belongs to the peptidase M20 family.</text>
</comment>
<dbReference type="InterPro" id="IPR036264">
    <property type="entry name" value="Bact_exopeptidase_dim_dom"/>
</dbReference>
<keyword evidence="7" id="KW-0862">Zinc</keyword>
<feature type="binding site" evidence="7">
    <location>
        <position position="124"/>
    </location>
    <ligand>
        <name>Zn(2+)</name>
        <dbReference type="ChEBI" id="CHEBI:29105"/>
        <label>2</label>
    </ligand>
</feature>
<keyword evidence="6" id="KW-0464">Manganese</keyword>
<evidence type="ECO:0000256" key="3">
    <source>
        <dbReference type="ARBA" id="ARBA00011738"/>
    </source>
</evidence>
<evidence type="ECO:0000256" key="1">
    <source>
        <dbReference type="ARBA" id="ARBA00001936"/>
    </source>
</evidence>
<dbReference type="PIRSF" id="PIRSF001235">
    <property type="entry name" value="Amidase_carbamoylase"/>
    <property type="match status" value="1"/>
</dbReference>
<feature type="binding site" evidence="8">
    <location>
        <position position="294"/>
    </location>
    <ligand>
        <name>allantoate</name>
        <dbReference type="ChEBI" id="CHEBI:17536"/>
    </ligand>
</feature>
<evidence type="ECO:0000256" key="4">
    <source>
        <dbReference type="ARBA" id="ARBA00022723"/>
    </source>
</evidence>
<organism evidence="9 10">
    <name type="scientific">Marinococcus luteus</name>
    <dbReference type="NCBI Taxonomy" id="1122204"/>
    <lineage>
        <taxon>Bacteria</taxon>
        <taxon>Bacillati</taxon>
        <taxon>Bacillota</taxon>
        <taxon>Bacilli</taxon>
        <taxon>Bacillales</taxon>
        <taxon>Bacillaceae</taxon>
        <taxon>Marinococcus</taxon>
    </lineage>
</organism>
<sequence length="419" mass="45457">MKKWLEKNLLRLNVTSTMNRPEGFNRPGYSDQEMEAVQEFIHLADSLGMQVQRDEAGNILAVWNPGQSEKSSIAFISHLDTVTSGGGYDGVAGVLCGLGVIQYLKEKNWTPSRPVTVICASSEESSRFGVSTIGSKAMAGLLTPVLQNELINLKDSEGMTLEEAVRSQGLDWNNMNLAEQPKDAFHRVVELHIEQGTKIENAQKDVGIVGGIACPLRLSFVFTGEAGHTGTTPMSKRKDALAASAPFIQTVADTAKKIEAASGEEIVATASTIECEPNEMNVIPGKVTIGVDIRSVNDKRKQEAGDILRTSATELADNQNIHVDIETLVDNASVLLSPEVADELQEAAVKAGYHYHDMDSGAGHDIMNIAKKWQAGLVFIPCREGKSHVPEEHASIDDLYKGVQVLANYVMMQTGELKK</sequence>
<dbReference type="PROSITE" id="PS00758">
    <property type="entry name" value="ARGE_DAPE_CPG2_1"/>
    <property type="match status" value="1"/>
</dbReference>
<feature type="binding site" evidence="7">
    <location>
        <position position="78"/>
    </location>
    <ligand>
        <name>Zn(2+)</name>
        <dbReference type="ChEBI" id="CHEBI:29105"/>
        <label>1</label>
    </ligand>
</feature>
<evidence type="ECO:0000256" key="5">
    <source>
        <dbReference type="ARBA" id="ARBA00022801"/>
    </source>
</evidence>
<dbReference type="PANTHER" id="PTHR32494">
    <property type="entry name" value="ALLANTOATE DEIMINASE-RELATED"/>
    <property type="match status" value="1"/>
</dbReference>
<feature type="binding site" evidence="7">
    <location>
        <position position="388"/>
    </location>
    <ligand>
        <name>Zn(2+)</name>
        <dbReference type="ChEBI" id="CHEBI:29105"/>
        <label>2</label>
    </ligand>
</feature>
<dbReference type="GO" id="GO:0016813">
    <property type="term" value="F:hydrolase activity, acting on carbon-nitrogen (but not peptide) bonds, in linear amidines"/>
    <property type="evidence" value="ECO:0007669"/>
    <property type="project" value="InterPro"/>
</dbReference>
<evidence type="ECO:0000256" key="6">
    <source>
        <dbReference type="ARBA" id="ARBA00023211"/>
    </source>
</evidence>
<dbReference type="InterPro" id="IPR010158">
    <property type="entry name" value="Amidase_Cbmase"/>
</dbReference>
<feature type="binding site" evidence="7">
    <location>
        <position position="89"/>
    </location>
    <ligand>
        <name>Zn(2+)</name>
        <dbReference type="ChEBI" id="CHEBI:29105"/>
        <label>2</label>
    </ligand>
</feature>
<evidence type="ECO:0000256" key="7">
    <source>
        <dbReference type="PIRSR" id="PIRSR001235-1"/>
    </source>
</evidence>
<proteinExistence type="inferred from homology"/>
<dbReference type="Gene3D" id="3.30.70.360">
    <property type="match status" value="1"/>
</dbReference>
<dbReference type="InterPro" id="IPR001261">
    <property type="entry name" value="ArgE/DapE_CS"/>
</dbReference>
<comment type="subunit">
    <text evidence="3">Homodimer.</text>
</comment>
<feature type="binding site" evidence="8">
    <location>
        <position position="217"/>
    </location>
    <ligand>
        <name>allantoate</name>
        <dbReference type="ChEBI" id="CHEBI:17536"/>
    </ligand>
</feature>
<feature type="binding site" evidence="7">
    <location>
        <position position="89"/>
    </location>
    <ligand>
        <name>Zn(2+)</name>
        <dbReference type="ChEBI" id="CHEBI:29105"/>
        <label>1</label>
    </ligand>
</feature>
<dbReference type="Pfam" id="PF01546">
    <property type="entry name" value="Peptidase_M20"/>
    <property type="match status" value="1"/>
</dbReference>